<evidence type="ECO:0000313" key="3">
    <source>
        <dbReference type="Proteomes" id="UP000601435"/>
    </source>
</evidence>
<organism evidence="2 3">
    <name type="scientific">Symbiodinium necroappetens</name>
    <dbReference type="NCBI Taxonomy" id="1628268"/>
    <lineage>
        <taxon>Eukaryota</taxon>
        <taxon>Sar</taxon>
        <taxon>Alveolata</taxon>
        <taxon>Dinophyceae</taxon>
        <taxon>Suessiales</taxon>
        <taxon>Symbiodiniaceae</taxon>
        <taxon>Symbiodinium</taxon>
    </lineage>
</organism>
<dbReference type="EMBL" id="CAJNJA010010337">
    <property type="protein sequence ID" value="CAE7256453.1"/>
    <property type="molecule type" value="Genomic_DNA"/>
</dbReference>
<feature type="non-terminal residue" evidence="2">
    <location>
        <position position="1"/>
    </location>
</feature>
<feature type="compositionally biased region" description="Basic and acidic residues" evidence="1">
    <location>
        <begin position="387"/>
        <end position="440"/>
    </location>
</feature>
<feature type="compositionally biased region" description="Basic and acidic residues" evidence="1">
    <location>
        <begin position="341"/>
        <end position="380"/>
    </location>
</feature>
<feature type="compositionally biased region" description="Low complexity" evidence="1">
    <location>
        <begin position="450"/>
        <end position="459"/>
    </location>
</feature>
<accession>A0A812M459</accession>
<sequence length="1152" mass="125853">ESVQPPCVAPPGKMPLPGILKASAVQDTLVDVASQDPSRADTQQWDGTPGFARMGTAETVHSDATTLALPGRNSSVADLATLDKDLLQEFEKADLDDYDPELEAALKAAQLAEELAEAARKEASVRRLVQQAAEQKAQETLEEQKRREAEVLAQKAAERQKAQEAEEQKRKEAELLAQAAEEQKAREAELRKRVEAEVLARLVAEREAEEQKRRDAALLAQAAAEQKARAAQEQKLLEAELLAQAAAEQKARETEEQKRVEAALLAQKAAEQKAREAEEQKRVEAELLAQKAAEQKAREAQEQKRVEAELLAQKAAAEQRVLEASEAGKRLEAELKSRLEAAAKQKAKEAQEREHKEAKAVERLAAEAEEHTRKEAEHLAETAAEQKAGETEEQKRKAEVRARKMQDAKDRLHMAEKMKEIQEQAMKEELAKASAEDAKAQLKAHTPVRSLSLLTSAASFTDESLEDTSAASSVKPELRPAAKGRGAKKAQKDSDCELPQLSEEEVVKYKGWWNRLRSFEQPGDSQAAAATVEAPAATPAELPNTASPAATELPPVVASLPEIASAGPCPAAEPNPASDAPSPELSALIEKLAREMVLAMQPPAVLNPAWQASPPPPKPNPAEPAAENVPVLPAASAPPPPVGAPDPVPPVTTVAVPPKAPPLNPGRINSSTHPAEYKEFGRFCESNPAASELKAAYAKGGAFKMQAFTKFVKAGCNGLALEAVLRFKKQTEDLQEDEGHYYPYSEIYEFFQKDQAKAEDEISVALGADPVVACELLESYKGNGSEMEVVLLEGSDVPAFISAWVSACTGAEGRFLEQFYVCFALRLEALESQGALIKLIVDAKNGLGEKRKALQFLGPNPKATDVQTILSQAEHHIPDLDMLSGPIDSVAFWKQVMKSDMMHLNADGDNISLEHLQDTLVQSLNVCADRNNGLGFTIHVVSGKGDWKWRKEWLKQTRYYGNAAGKDGLCQRCLASKNTWLDPVHEGFNNAADLAAARPTAVGDIHLKNLLGWQPEMEIPDLLHCCWLGSARDFNGSLCMMVASKFLPGATFDERLATLRSDMQLWCQDNGIRSSTIEEIRILTKYLRRCIFACLYVVGTESAHLSYIYRLRLVENGCGRRLAGLSKWPSQGLREQSPEPCVAHRDFFVVAA</sequence>
<feature type="region of interest" description="Disordered" evidence="1">
    <location>
        <begin position="140"/>
        <end position="174"/>
    </location>
</feature>
<evidence type="ECO:0000256" key="1">
    <source>
        <dbReference type="SAM" id="MobiDB-lite"/>
    </source>
</evidence>
<proteinExistence type="predicted"/>
<reference evidence="2" key="1">
    <citation type="submission" date="2021-02" db="EMBL/GenBank/DDBJ databases">
        <authorList>
            <person name="Dougan E. K."/>
            <person name="Rhodes N."/>
            <person name="Thang M."/>
            <person name="Chan C."/>
        </authorList>
    </citation>
    <scope>NUCLEOTIDE SEQUENCE</scope>
</reference>
<gene>
    <name evidence="2" type="ORF">SNEC2469_LOCUS5635</name>
</gene>
<feature type="region of interest" description="Disordered" evidence="1">
    <location>
        <begin position="32"/>
        <end position="54"/>
    </location>
</feature>
<evidence type="ECO:0008006" key="4">
    <source>
        <dbReference type="Google" id="ProtNLM"/>
    </source>
</evidence>
<feature type="compositionally biased region" description="Polar residues" evidence="1">
    <location>
        <begin position="35"/>
        <end position="46"/>
    </location>
</feature>
<protein>
    <recommendedName>
        <fullName evidence="4">Reticulocyte-binding protein 2-like a</fullName>
    </recommendedName>
</protein>
<dbReference type="AlphaFoldDB" id="A0A812M459"/>
<keyword evidence="3" id="KW-1185">Reference proteome</keyword>
<feature type="region of interest" description="Disordered" evidence="1">
    <location>
        <begin position="341"/>
        <end position="497"/>
    </location>
</feature>
<evidence type="ECO:0000313" key="2">
    <source>
        <dbReference type="EMBL" id="CAE7256453.1"/>
    </source>
</evidence>
<dbReference type="OrthoDB" id="443839at2759"/>
<dbReference type="Proteomes" id="UP000601435">
    <property type="component" value="Unassembled WGS sequence"/>
</dbReference>
<name>A0A812M459_9DINO</name>
<comment type="caution">
    <text evidence="2">The sequence shown here is derived from an EMBL/GenBank/DDBJ whole genome shotgun (WGS) entry which is preliminary data.</text>
</comment>